<feature type="region of interest" description="Disordered" evidence="2">
    <location>
        <begin position="240"/>
        <end position="306"/>
    </location>
</feature>
<feature type="region of interest" description="Disordered" evidence="2">
    <location>
        <begin position="378"/>
        <end position="410"/>
    </location>
</feature>
<keyword evidence="3" id="KW-1133">Transmembrane helix</keyword>
<proteinExistence type="predicted"/>
<keyword evidence="6" id="KW-1185">Reference proteome</keyword>
<comment type="caution">
    <text evidence="5">The sequence shown here is derived from an EMBL/GenBank/DDBJ whole genome shotgun (WGS) entry which is preliminary data.</text>
</comment>
<keyword evidence="3" id="KW-0812">Transmembrane</keyword>
<evidence type="ECO:0000256" key="1">
    <source>
        <dbReference type="SAM" id="Coils"/>
    </source>
</evidence>
<keyword evidence="3" id="KW-0472">Membrane</keyword>
<evidence type="ECO:0000259" key="4">
    <source>
        <dbReference type="Pfam" id="PF25800"/>
    </source>
</evidence>
<keyword evidence="1" id="KW-0175">Coiled coil</keyword>
<dbReference type="Pfam" id="PF25800">
    <property type="entry name" value="FimV_N"/>
    <property type="match status" value="1"/>
</dbReference>
<evidence type="ECO:0000256" key="2">
    <source>
        <dbReference type="SAM" id="MobiDB-lite"/>
    </source>
</evidence>
<dbReference type="NCBIfam" id="TIGR03505">
    <property type="entry name" value="FimV_core"/>
    <property type="match status" value="1"/>
</dbReference>
<dbReference type="Proteomes" id="UP001296967">
    <property type="component" value="Unassembled WGS sequence"/>
</dbReference>
<evidence type="ECO:0000313" key="6">
    <source>
        <dbReference type="Proteomes" id="UP001296967"/>
    </source>
</evidence>
<sequence>MLAVFLLLPAARVPALDVGELRTRSALNQPFHGEIDLLDVNESDLDQVEARLARPAAFEQAGLERPAFLTELRFTPMIGPKGGPIIQVISRAPIREPYLVLLLELLWPGGRLVKDYAVLLDPPAVSSPRAERATGVLERDFPLRYGPVPAGVGLTEVGRRLAMPGATLEQLALAFHRNSPGAFVDGNINRLRQGAELIIPTRAELLALDPEAAREQYWAAAAGARIAQVPLTDVDARLTDASQETTGRTGARVARTEQPPVEAAGPALAPEVGADEAALVPEPGTEDKAPAPAVGAKGLAPTPESESGASMALLEAELLLMREQSEANRQEATELRARVQELEARLSTIRRLLERRNAQLANLANTNLVAEVEPMPPKPEAAFEQQSADAADDGSHPAEQASGLDPSTTLAAGRNAMPGWALPLVAVVLLLTLLGFVLHRRRKQEESAVMLDSAVTREALDPTGQDEELSLELDELEPMTDAASAESSESRLETIAAGNDRPKDDAEEDDSLIAMPVVEVNDVATEDVPETRWHLERDGDGR</sequence>
<feature type="domain" description="FimV N-terminal" evidence="4">
    <location>
        <begin position="16"/>
        <end position="123"/>
    </location>
</feature>
<name>A0AAJ0XGN6_HALSE</name>
<gene>
    <name evidence="5" type="ORF">CCR82_09905</name>
</gene>
<dbReference type="InterPro" id="IPR057840">
    <property type="entry name" value="FimV_N"/>
</dbReference>
<dbReference type="InterPro" id="IPR020012">
    <property type="entry name" value="LysM_FimV"/>
</dbReference>
<feature type="region of interest" description="Disordered" evidence="2">
    <location>
        <begin position="479"/>
        <end position="511"/>
    </location>
</feature>
<reference evidence="5" key="2">
    <citation type="journal article" date="2020" name="Microorganisms">
        <title>Osmotic Adaptation and Compatible Solute Biosynthesis of Phototrophic Bacteria as Revealed from Genome Analyses.</title>
        <authorList>
            <person name="Imhoff J.F."/>
            <person name="Rahn T."/>
            <person name="Kunzel S."/>
            <person name="Keller A."/>
            <person name="Neulinger S.C."/>
        </authorList>
    </citation>
    <scope>NUCLEOTIDE SEQUENCE</scope>
    <source>
        <strain evidence="5">DSM 4395</strain>
    </source>
</reference>
<organism evidence="5 6">
    <name type="scientific">Halochromatium salexigens</name>
    <name type="common">Chromatium salexigens</name>
    <dbReference type="NCBI Taxonomy" id="49447"/>
    <lineage>
        <taxon>Bacteria</taxon>
        <taxon>Pseudomonadati</taxon>
        <taxon>Pseudomonadota</taxon>
        <taxon>Gammaproteobacteria</taxon>
        <taxon>Chromatiales</taxon>
        <taxon>Chromatiaceae</taxon>
        <taxon>Halochromatium</taxon>
    </lineage>
</organism>
<protein>
    <recommendedName>
        <fullName evidence="4">FimV N-terminal domain-containing protein</fullName>
    </recommendedName>
</protein>
<feature type="transmembrane region" description="Helical" evidence="3">
    <location>
        <begin position="420"/>
        <end position="438"/>
    </location>
</feature>
<reference evidence="5" key="1">
    <citation type="submission" date="2017-05" db="EMBL/GenBank/DDBJ databases">
        <authorList>
            <person name="Imhoff J.F."/>
            <person name="Rahn T."/>
            <person name="Kuenzel S."/>
            <person name="Neulinger S.C."/>
        </authorList>
    </citation>
    <scope>NUCLEOTIDE SEQUENCE</scope>
    <source>
        <strain evidence="5">DSM 4395</strain>
    </source>
</reference>
<evidence type="ECO:0000313" key="5">
    <source>
        <dbReference type="EMBL" id="MBK5930827.1"/>
    </source>
</evidence>
<accession>A0AAJ0XGN6</accession>
<feature type="coiled-coil region" evidence="1">
    <location>
        <begin position="322"/>
        <end position="359"/>
    </location>
</feature>
<dbReference type="EMBL" id="NHSF01000059">
    <property type="protein sequence ID" value="MBK5930827.1"/>
    <property type="molecule type" value="Genomic_DNA"/>
</dbReference>
<dbReference type="AlphaFoldDB" id="A0AAJ0XGN6"/>
<evidence type="ECO:0000256" key="3">
    <source>
        <dbReference type="SAM" id="Phobius"/>
    </source>
</evidence>